<feature type="compositionally biased region" description="Polar residues" evidence="1">
    <location>
        <begin position="11"/>
        <end position="20"/>
    </location>
</feature>
<dbReference type="AlphaFoldDB" id="A0AAD7N2A2"/>
<feature type="region of interest" description="Disordered" evidence="1">
    <location>
        <begin position="241"/>
        <end position="287"/>
    </location>
</feature>
<feature type="compositionally biased region" description="Basic and acidic residues" evidence="1">
    <location>
        <begin position="241"/>
        <end position="269"/>
    </location>
</feature>
<reference evidence="2" key="1">
    <citation type="submission" date="2023-03" db="EMBL/GenBank/DDBJ databases">
        <title>Massive genome expansion in bonnet fungi (Mycena s.s.) driven by repeated elements and novel gene families across ecological guilds.</title>
        <authorList>
            <consortium name="Lawrence Berkeley National Laboratory"/>
            <person name="Harder C.B."/>
            <person name="Miyauchi S."/>
            <person name="Viragh M."/>
            <person name="Kuo A."/>
            <person name="Thoen E."/>
            <person name="Andreopoulos B."/>
            <person name="Lu D."/>
            <person name="Skrede I."/>
            <person name="Drula E."/>
            <person name="Henrissat B."/>
            <person name="Morin E."/>
            <person name="Kohler A."/>
            <person name="Barry K."/>
            <person name="LaButti K."/>
            <person name="Morin E."/>
            <person name="Salamov A."/>
            <person name="Lipzen A."/>
            <person name="Mereny Z."/>
            <person name="Hegedus B."/>
            <person name="Baldrian P."/>
            <person name="Stursova M."/>
            <person name="Weitz H."/>
            <person name="Taylor A."/>
            <person name="Grigoriev I.V."/>
            <person name="Nagy L.G."/>
            <person name="Martin F."/>
            <person name="Kauserud H."/>
        </authorList>
    </citation>
    <scope>NUCLEOTIDE SEQUENCE</scope>
    <source>
        <strain evidence="2">CBHHK182m</strain>
    </source>
</reference>
<evidence type="ECO:0000256" key="1">
    <source>
        <dbReference type="SAM" id="MobiDB-lite"/>
    </source>
</evidence>
<gene>
    <name evidence="2" type="ORF">B0H16DRAFT_1463844</name>
</gene>
<sequence>MACSHGKNAPPLTQSETSDQMVVDTQIIATPLARTAHLGWTEEEMDELCCRSDSVPTSLPCLRVCSLYLPWNRASDNAIALKSSEWLQPSVHPVPRMANSQIARMIAQGKARPAEDNNVIRWNNPFVLCTDKAAMRANTSAQHSGANIFRIPGTSIHSTPSVQSLYQTPHTRRAGRTNLYPAFPSAPSAPTTVVAAHKPIAPRIMATAAAAGALLTTMGQRDTDNHLRELLLIANVEALTKESSEDRRQGFANDEHKEAEPESTRETKARGAQPHASPEQANPKAGV</sequence>
<comment type="caution">
    <text evidence="2">The sequence shown here is derived from an EMBL/GenBank/DDBJ whole genome shotgun (WGS) entry which is preliminary data.</text>
</comment>
<name>A0AAD7N2A2_9AGAR</name>
<evidence type="ECO:0000313" key="2">
    <source>
        <dbReference type="EMBL" id="KAJ7743206.1"/>
    </source>
</evidence>
<feature type="region of interest" description="Disordered" evidence="1">
    <location>
        <begin position="1"/>
        <end position="20"/>
    </location>
</feature>
<keyword evidence="3" id="KW-1185">Reference proteome</keyword>
<dbReference type="EMBL" id="JARKIB010000092">
    <property type="protein sequence ID" value="KAJ7743206.1"/>
    <property type="molecule type" value="Genomic_DNA"/>
</dbReference>
<proteinExistence type="predicted"/>
<dbReference type="Proteomes" id="UP001215598">
    <property type="component" value="Unassembled WGS sequence"/>
</dbReference>
<evidence type="ECO:0000313" key="3">
    <source>
        <dbReference type="Proteomes" id="UP001215598"/>
    </source>
</evidence>
<accession>A0AAD7N2A2</accession>
<protein>
    <submittedName>
        <fullName evidence="2">Uncharacterized protein</fullName>
    </submittedName>
</protein>
<organism evidence="2 3">
    <name type="scientific">Mycena metata</name>
    <dbReference type="NCBI Taxonomy" id="1033252"/>
    <lineage>
        <taxon>Eukaryota</taxon>
        <taxon>Fungi</taxon>
        <taxon>Dikarya</taxon>
        <taxon>Basidiomycota</taxon>
        <taxon>Agaricomycotina</taxon>
        <taxon>Agaricomycetes</taxon>
        <taxon>Agaricomycetidae</taxon>
        <taxon>Agaricales</taxon>
        <taxon>Marasmiineae</taxon>
        <taxon>Mycenaceae</taxon>
        <taxon>Mycena</taxon>
    </lineage>
</organism>